<gene>
    <name evidence="4" type="ORF">FLX08_38865</name>
</gene>
<dbReference type="RefSeq" id="WP_142625264.1">
    <property type="nucleotide sequence ID" value="NZ_VIRM01000092.1"/>
</dbReference>
<organism evidence="4 5">
    <name type="scientific">Microbispora hainanensis</name>
    <dbReference type="NCBI Taxonomy" id="568844"/>
    <lineage>
        <taxon>Bacteria</taxon>
        <taxon>Bacillati</taxon>
        <taxon>Actinomycetota</taxon>
        <taxon>Actinomycetes</taxon>
        <taxon>Streptosporangiales</taxon>
        <taxon>Streptosporangiaceae</taxon>
        <taxon>Microbispora</taxon>
    </lineage>
</organism>
<dbReference type="InterPro" id="IPR028087">
    <property type="entry name" value="Tad_N"/>
</dbReference>
<dbReference type="AlphaFoldDB" id="A0A544XVH3"/>
<feature type="transmembrane region" description="Helical" evidence="2">
    <location>
        <begin position="66"/>
        <end position="85"/>
    </location>
</feature>
<name>A0A544XVH3_9ACTN</name>
<dbReference type="EMBL" id="VIRM01000092">
    <property type="protein sequence ID" value="TQS08484.1"/>
    <property type="molecule type" value="Genomic_DNA"/>
</dbReference>
<proteinExistence type="predicted"/>
<evidence type="ECO:0000256" key="2">
    <source>
        <dbReference type="SAM" id="Phobius"/>
    </source>
</evidence>
<sequence>MLPRQYGRSFRNSDETSKRRRACRNLHRPAHQRFRRSRVSSRTHDTDDKGSMRTLFFAPEAERGSITPYALIFIVVLMLFVGLAVDGGAKLRAGWEAVGIAEEAARAGAGQIDRRAVYEGREFTIDRSAAARAAQAYIRASGRPGTAAITGPGSIRVRVTVTKRTWLLSLVGLPSVSMTATATADLVSGVERPN</sequence>
<evidence type="ECO:0000313" key="4">
    <source>
        <dbReference type="EMBL" id="TQS08484.1"/>
    </source>
</evidence>
<reference evidence="4 5" key="1">
    <citation type="submission" date="2019-07" db="EMBL/GenBank/DDBJ databases">
        <title>Microbispora hainanensis DSM 45428.</title>
        <authorList>
            <person name="Thawai C."/>
        </authorList>
    </citation>
    <scope>NUCLEOTIDE SEQUENCE [LARGE SCALE GENOMIC DNA]</scope>
    <source>
        <strain evidence="4 5">DSM 45428</strain>
    </source>
</reference>
<keyword evidence="2" id="KW-0472">Membrane</keyword>
<keyword evidence="2" id="KW-1133">Transmembrane helix</keyword>
<accession>A0A544XVH3</accession>
<evidence type="ECO:0000259" key="3">
    <source>
        <dbReference type="Pfam" id="PF13400"/>
    </source>
</evidence>
<evidence type="ECO:0000256" key="1">
    <source>
        <dbReference type="SAM" id="MobiDB-lite"/>
    </source>
</evidence>
<protein>
    <recommendedName>
        <fullName evidence="3">Putative Flp pilus-assembly TadG-like N-terminal domain-containing protein</fullName>
    </recommendedName>
</protein>
<feature type="domain" description="Putative Flp pilus-assembly TadG-like N-terminal" evidence="3">
    <location>
        <begin position="64"/>
        <end position="110"/>
    </location>
</feature>
<feature type="region of interest" description="Disordered" evidence="1">
    <location>
        <begin position="1"/>
        <end position="47"/>
    </location>
</feature>
<comment type="caution">
    <text evidence="4">The sequence shown here is derived from an EMBL/GenBank/DDBJ whole genome shotgun (WGS) entry which is preliminary data.</text>
</comment>
<feature type="compositionally biased region" description="Basic residues" evidence="1">
    <location>
        <begin position="18"/>
        <end position="41"/>
    </location>
</feature>
<dbReference type="Proteomes" id="UP000316541">
    <property type="component" value="Unassembled WGS sequence"/>
</dbReference>
<keyword evidence="2" id="KW-0812">Transmembrane</keyword>
<dbReference type="Pfam" id="PF13400">
    <property type="entry name" value="Tad"/>
    <property type="match status" value="1"/>
</dbReference>
<evidence type="ECO:0000313" key="5">
    <source>
        <dbReference type="Proteomes" id="UP000316541"/>
    </source>
</evidence>